<dbReference type="PANTHER" id="PTHR30007:SF0">
    <property type="entry name" value="TRANSPOSASE"/>
    <property type="match status" value="1"/>
</dbReference>
<accession>A0A5A5TIZ4</accession>
<name>A0A5A5TIZ4_9CHLR</name>
<evidence type="ECO:0000313" key="3">
    <source>
        <dbReference type="EMBL" id="GCF11188.1"/>
    </source>
</evidence>
<feature type="transmembrane region" description="Helical" evidence="1">
    <location>
        <begin position="58"/>
        <end position="79"/>
    </location>
</feature>
<dbReference type="AlphaFoldDB" id="A0A5A5TIZ4"/>
<dbReference type="EMBL" id="BIXY01000098">
    <property type="protein sequence ID" value="GCF11188.1"/>
    <property type="molecule type" value="Genomic_DNA"/>
</dbReference>
<keyword evidence="1" id="KW-1133">Transmembrane helix</keyword>
<evidence type="ECO:0000256" key="1">
    <source>
        <dbReference type="SAM" id="Phobius"/>
    </source>
</evidence>
<proteinExistence type="predicted"/>
<sequence>MRLLVRARGYVEHIRDRGQEKAEKVTIPGYRARRWVVERTHSWLNRSRRLLVRWEKKTCNYLAFLHLACAQLIFAKILVFE</sequence>
<evidence type="ECO:0000313" key="4">
    <source>
        <dbReference type="Proteomes" id="UP000322530"/>
    </source>
</evidence>
<protein>
    <recommendedName>
        <fullName evidence="2">Transposase DDE domain-containing protein</fullName>
    </recommendedName>
</protein>
<comment type="caution">
    <text evidence="3">The sequence shown here is derived from an EMBL/GenBank/DDBJ whole genome shotgun (WGS) entry which is preliminary data.</text>
</comment>
<organism evidence="3 4">
    <name type="scientific">Dictyobacter arantiisoli</name>
    <dbReference type="NCBI Taxonomy" id="2014874"/>
    <lineage>
        <taxon>Bacteria</taxon>
        <taxon>Bacillati</taxon>
        <taxon>Chloroflexota</taxon>
        <taxon>Ktedonobacteria</taxon>
        <taxon>Ktedonobacterales</taxon>
        <taxon>Dictyobacteraceae</taxon>
        <taxon>Dictyobacter</taxon>
    </lineage>
</organism>
<dbReference type="InterPro" id="IPR025668">
    <property type="entry name" value="Tnp_DDE_dom"/>
</dbReference>
<gene>
    <name evidence="3" type="ORF">KDI_47520</name>
</gene>
<evidence type="ECO:0000259" key="2">
    <source>
        <dbReference type="Pfam" id="PF13586"/>
    </source>
</evidence>
<dbReference type="Proteomes" id="UP000322530">
    <property type="component" value="Unassembled WGS sequence"/>
</dbReference>
<reference evidence="3 4" key="1">
    <citation type="submission" date="2019-01" db="EMBL/GenBank/DDBJ databases">
        <title>Draft genome sequence of Dictyobacter sp. Uno17.</title>
        <authorList>
            <person name="Wang C.M."/>
            <person name="Zheng Y."/>
            <person name="Sakai Y."/>
            <person name="Abe K."/>
            <person name="Yokota A."/>
            <person name="Yabe S."/>
        </authorList>
    </citation>
    <scope>NUCLEOTIDE SEQUENCE [LARGE SCALE GENOMIC DNA]</scope>
    <source>
        <strain evidence="3 4">Uno17</strain>
    </source>
</reference>
<dbReference type="PANTHER" id="PTHR30007">
    <property type="entry name" value="PHP DOMAIN PROTEIN"/>
    <property type="match status" value="1"/>
</dbReference>
<feature type="domain" description="Transposase DDE" evidence="2">
    <location>
        <begin position="2"/>
        <end position="68"/>
    </location>
</feature>
<dbReference type="Pfam" id="PF13586">
    <property type="entry name" value="DDE_Tnp_1_2"/>
    <property type="match status" value="1"/>
</dbReference>
<keyword evidence="4" id="KW-1185">Reference proteome</keyword>
<keyword evidence="1" id="KW-0472">Membrane</keyword>
<keyword evidence="1" id="KW-0812">Transmembrane</keyword>